<dbReference type="PROSITE" id="PS00101">
    <property type="entry name" value="HEXAPEP_TRANSFERASES"/>
    <property type="match status" value="1"/>
</dbReference>
<dbReference type="GO" id="GO:0016746">
    <property type="term" value="F:acyltransferase activity"/>
    <property type="evidence" value="ECO:0007669"/>
    <property type="project" value="UniProtKB-KW"/>
</dbReference>
<dbReference type="InterPro" id="IPR001451">
    <property type="entry name" value="Hexapep"/>
</dbReference>
<sequence>MMIIGFVKRLLIDLLTYIKETYELSKLQQEYPTCEFYSGARISNTTFDQFNIINRNVTIDSCTIGSHTYVQKKSTIFNAEIGRFCSIASGVSIGPGIHKVDGVTTHPALYLKNTPLRKVYSKEDRFQSSKRTTIGHDVWIGERAIIIDGVNIGNGAIIAAGAVVTKNVEAYSIVGGVPSKFIRYRFDKEVASRINESEWWNNSEEWLEDNCLTFMDQEEFLINLNKV</sequence>
<protein>
    <submittedName>
        <fullName evidence="5">Transferase hexapeptide (Six repeat-containing protein)</fullName>
    </submittedName>
</protein>
<accession>A0A1G9WI23</accession>
<dbReference type="Gene3D" id="2.160.10.10">
    <property type="entry name" value="Hexapeptide repeat proteins"/>
    <property type="match status" value="1"/>
</dbReference>
<dbReference type="CDD" id="cd03349">
    <property type="entry name" value="LbH_XAT"/>
    <property type="match status" value="1"/>
</dbReference>
<keyword evidence="4" id="KW-0012">Acyltransferase</keyword>
<evidence type="ECO:0000256" key="3">
    <source>
        <dbReference type="ARBA" id="ARBA00022737"/>
    </source>
</evidence>
<gene>
    <name evidence="5" type="ORF">SAMN05421820_105172</name>
</gene>
<dbReference type="EMBL" id="FNGY01000005">
    <property type="protein sequence ID" value="SDM83831.1"/>
    <property type="molecule type" value="Genomic_DNA"/>
</dbReference>
<keyword evidence="2 5" id="KW-0808">Transferase</keyword>
<dbReference type="InterPro" id="IPR018357">
    <property type="entry name" value="Hexapep_transf_CS"/>
</dbReference>
<dbReference type="PANTHER" id="PTHR43300">
    <property type="entry name" value="ACETYLTRANSFERASE"/>
    <property type="match status" value="1"/>
</dbReference>
<evidence type="ECO:0000256" key="4">
    <source>
        <dbReference type="ARBA" id="ARBA00023315"/>
    </source>
</evidence>
<name>A0A1G9WI23_9SPHI</name>
<dbReference type="InterPro" id="IPR050179">
    <property type="entry name" value="Trans_hexapeptide_repeat"/>
</dbReference>
<organism evidence="5 6">
    <name type="scientific">Pedobacter steynii</name>
    <dbReference type="NCBI Taxonomy" id="430522"/>
    <lineage>
        <taxon>Bacteria</taxon>
        <taxon>Pseudomonadati</taxon>
        <taxon>Bacteroidota</taxon>
        <taxon>Sphingobacteriia</taxon>
        <taxon>Sphingobacteriales</taxon>
        <taxon>Sphingobacteriaceae</taxon>
        <taxon>Pedobacter</taxon>
    </lineage>
</organism>
<dbReference type="AlphaFoldDB" id="A0A1G9WI23"/>
<dbReference type="Proteomes" id="UP000183200">
    <property type="component" value="Unassembled WGS sequence"/>
</dbReference>
<evidence type="ECO:0000256" key="2">
    <source>
        <dbReference type="ARBA" id="ARBA00022679"/>
    </source>
</evidence>
<evidence type="ECO:0000256" key="1">
    <source>
        <dbReference type="ARBA" id="ARBA00007274"/>
    </source>
</evidence>
<evidence type="ECO:0000313" key="6">
    <source>
        <dbReference type="Proteomes" id="UP000183200"/>
    </source>
</evidence>
<comment type="similarity">
    <text evidence="1">Belongs to the transferase hexapeptide repeat family.</text>
</comment>
<dbReference type="RefSeq" id="WP_083361893.1">
    <property type="nucleotide sequence ID" value="NZ_FNGY01000005.1"/>
</dbReference>
<proteinExistence type="inferred from homology"/>
<reference evidence="6" key="1">
    <citation type="submission" date="2016-10" db="EMBL/GenBank/DDBJ databases">
        <authorList>
            <person name="Varghese N."/>
            <person name="Submissions S."/>
        </authorList>
    </citation>
    <scope>NUCLEOTIDE SEQUENCE [LARGE SCALE GENOMIC DNA]</scope>
    <source>
        <strain evidence="6">DSM 19110</strain>
    </source>
</reference>
<dbReference type="Pfam" id="PF00132">
    <property type="entry name" value="Hexapep"/>
    <property type="match status" value="1"/>
</dbReference>
<keyword evidence="3" id="KW-0677">Repeat</keyword>
<dbReference type="SUPFAM" id="SSF51161">
    <property type="entry name" value="Trimeric LpxA-like enzymes"/>
    <property type="match status" value="1"/>
</dbReference>
<dbReference type="PANTHER" id="PTHR43300:SF11">
    <property type="entry name" value="ACETYLTRANSFERASE RV3034C-RELATED"/>
    <property type="match status" value="1"/>
</dbReference>
<keyword evidence="6" id="KW-1185">Reference proteome</keyword>
<evidence type="ECO:0000313" key="5">
    <source>
        <dbReference type="EMBL" id="SDM83831.1"/>
    </source>
</evidence>
<dbReference type="OrthoDB" id="9814490at2"/>
<dbReference type="InterPro" id="IPR011004">
    <property type="entry name" value="Trimer_LpxA-like_sf"/>
</dbReference>